<dbReference type="Gene3D" id="3.30.465.10">
    <property type="match status" value="1"/>
</dbReference>
<dbReference type="Pfam" id="PF00941">
    <property type="entry name" value="FAD_binding_5"/>
    <property type="match status" value="1"/>
</dbReference>
<proteinExistence type="predicted"/>
<dbReference type="InterPro" id="IPR016166">
    <property type="entry name" value="FAD-bd_PCMH"/>
</dbReference>
<dbReference type="PANTHER" id="PTHR11908:SF132">
    <property type="entry name" value="ALDEHYDE OXIDASE 1-RELATED"/>
    <property type="match status" value="1"/>
</dbReference>
<dbReference type="AlphaFoldDB" id="A0A3P3XFH4"/>
<dbReference type="GO" id="GO:0071949">
    <property type="term" value="F:FAD binding"/>
    <property type="evidence" value="ECO:0007669"/>
    <property type="project" value="InterPro"/>
</dbReference>
<evidence type="ECO:0000256" key="1">
    <source>
        <dbReference type="ARBA" id="ARBA00022505"/>
    </source>
</evidence>
<sequence>MNLSEIHFPQTIPELLTLISREKNIQLIGGATTFGYLQPTRYLSFPNTIAITSRIPELHAIHKTERMISYGAACTLSELEHVYPFEHPQSASLLRTVATSAVRNVATIGGHLMYDCSFLSLWPLFACLDAELEFRAASQSHIKNIWYLVDENGRHCAAGNELLARIRIPLLSIDHIYIKRIGGNIFPGGDGAHLVSLTSVDRRSINFFRLVLAGARAFRDFEAEQRIISASHPLSPKIAQTVLHMYAESLRKTNFWNADLILPLIGQVLEDLQR</sequence>
<keyword evidence="1" id="KW-0500">Molybdenum</keyword>
<dbReference type="InterPro" id="IPR002346">
    <property type="entry name" value="Mopterin_DH_FAD-bd"/>
</dbReference>
<dbReference type="GO" id="GO:0016491">
    <property type="term" value="F:oxidoreductase activity"/>
    <property type="evidence" value="ECO:0007669"/>
    <property type="project" value="InterPro"/>
</dbReference>
<dbReference type="PANTHER" id="PTHR11908">
    <property type="entry name" value="XANTHINE DEHYDROGENASE"/>
    <property type="match status" value="1"/>
</dbReference>
<gene>
    <name evidence="3" type="ORF">SPIROBIBN47_110042</name>
</gene>
<dbReference type="SUPFAM" id="SSF56176">
    <property type="entry name" value="FAD-binding/transporter-associated domain-like"/>
    <property type="match status" value="1"/>
</dbReference>
<reference evidence="3" key="1">
    <citation type="submission" date="2017-02" db="EMBL/GenBank/DDBJ databases">
        <authorList>
            <person name="Regsiter A."/>
            <person name="William W."/>
        </authorList>
    </citation>
    <scope>NUCLEOTIDE SEQUENCE</scope>
    <source>
        <strain evidence="3">Bib</strain>
    </source>
</reference>
<dbReference type="InterPro" id="IPR016208">
    <property type="entry name" value="Ald_Oxase/xanthine_DH-like"/>
</dbReference>
<dbReference type="GO" id="GO:0005506">
    <property type="term" value="F:iron ion binding"/>
    <property type="evidence" value="ECO:0007669"/>
    <property type="project" value="InterPro"/>
</dbReference>
<dbReference type="PROSITE" id="PS51387">
    <property type="entry name" value="FAD_PCMH"/>
    <property type="match status" value="1"/>
</dbReference>
<evidence type="ECO:0000313" key="3">
    <source>
        <dbReference type="EMBL" id="SLM10117.1"/>
    </source>
</evidence>
<organism evidence="3">
    <name type="scientific">uncultured spirochete</name>
    <dbReference type="NCBI Taxonomy" id="156406"/>
    <lineage>
        <taxon>Bacteria</taxon>
        <taxon>Pseudomonadati</taxon>
        <taxon>Spirochaetota</taxon>
        <taxon>Spirochaetia</taxon>
        <taxon>Spirochaetales</taxon>
        <taxon>environmental samples</taxon>
    </lineage>
</organism>
<dbReference type="InterPro" id="IPR036318">
    <property type="entry name" value="FAD-bd_PCMH-like_sf"/>
</dbReference>
<feature type="domain" description="FAD-binding PCMH-type" evidence="2">
    <location>
        <begin position="1"/>
        <end position="173"/>
    </location>
</feature>
<protein>
    <submittedName>
        <fullName evidence="3">Putative FAD binding domain in molybdopterin dehydrogenase</fullName>
    </submittedName>
</protein>
<name>A0A3P3XFH4_9SPIR</name>
<evidence type="ECO:0000259" key="2">
    <source>
        <dbReference type="PROSITE" id="PS51387"/>
    </source>
</evidence>
<dbReference type="InterPro" id="IPR016169">
    <property type="entry name" value="FAD-bd_PCMH_sub2"/>
</dbReference>
<accession>A0A3P3XFH4</accession>
<dbReference type="EMBL" id="FWDM01000003">
    <property type="protein sequence ID" value="SLM10117.1"/>
    <property type="molecule type" value="Genomic_DNA"/>
</dbReference>